<evidence type="ECO:0000256" key="4">
    <source>
        <dbReference type="SAM" id="SignalP"/>
    </source>
</evidence>
<comment type="caution">
    <text evidence="7">The sequence shown here is derived from an EMBL/GenBank/DDBJ whole genome shotgun (WGS) entry which is preliminary data.</text>
</comment>
<keyword evidence="4" id="KW-0732">Signal</keyword>
<evidence type="ECO:0000256" key="1">
    <source>
        <dbReference type="ARBA" id="ARBA00007072"/>
    </source>
</evidence>
<dbReference type="InterPro" id="IPR008928">
    <property type="entry name" value="6-hairpin_glycosidase_sf"/>
</dbReference>
<comment type="similarity">
    <text evidence="1">Belongs to the glycosyl hydrolase 9 (cellulase E) family.</text>
</comment>
<dbReference type="Gene3D" id="2.60.40.10">
    <property type="entry name" value="Immunoglobulins"/>
    <property type="match status" value="1"/>
</dbReference>
<dbReference type="Pfam" id="PF00759">
    <property type="entry name" value="Glyco_hydro_9"/>
    <property type="match status" value="1"/>
</dbReference>
<dbReference type="RefSeq" id="WP_202007716.1">
    <property type="nucleotide sequence ID" value="NZ_JAERRB010000001.1"/>
</dbReference>
<dbReference type="InterPro" id="IPR001701">
    <property type="entry name" value="Glyco_hydro_9"/>
</dbReference>
<feature type="chain" id="PRO_5046187939" evidence="4">
    <location>
        <begin position="18"/>
        <end position="968"/>
    </location>
</feature>
<dbReference type="InterPro" id="IPR013783">
    <property type="entry name" value="Ig-like_fold"/>
</dbReference>
<dbReference type="SUPFAM" id="SSF48208">
    <property type="entry name" value="Six-hairpin glycosidases"/>
    <property type="match status" value="1"/>
</dbReference>
<dbReference type="Gene3D" id="1.50.10.10">
    <property type="match status" value="1"/>
</dbReference>
<accession>A0ABS1KMF0</accession>
<dbReference type="CDD" id="cd02850">
    <property type="entry name" value="E_set_Cellulase_N"/>
    <property type="match status" value="1"/>
</dbReference>
<evidence type="ECO:0000256" key="3">
    <source>
        <dbReference type="ARBA" id="ARBA00023326"/>
    </source>
</evidence>
<feature type="domain" description="Glycoside hydrolase family 9" evidence="5">
    <location>
        <begin position="333"/>
        <end position="751"/>
    </location>
</feature>
<evidence type="ECO:0000313" key="8">
    <source>
        <dbReference type="Proteomes" id="UP000613030"/>
    </source>
</evidence>
<reference evidence="7 8" key="1">
    <citation type="submission" date="2021-01" db="EMBL/GenBank/DDBJ databases">
        <title>Chryseolinea sp. Jin1 Genome sequencing and assembly.</title>
        <authorList>
            <person name="Kim I."/>
        </authorList>
    </citation>
    <scope>NUCLEOTIDE SEQUENCE [LARGE SCALE GENOMIC DNA]</scope>
    <source>
        <strain evidence="7 8">Jin1</strain>
    </source>
</reference>
<dbReference type="InterPro" id="IPR014756">
    <property type="entry name" value="Ig_E-set"/>
</dbReference>
<dbReference type="InterPro" id="IPR004197">
    <property type="entry name" value="Cellulase_Ig-like"/>
</dbReference>
<dbReference type="EMBL" id="JAERRB010000001">
    <property type="protein sequence ID" value="MBL0740427.1"/>
    <property type="molecule type" value="Genomic_DNA"/>
</dbReference>
<evidence type="ECO:0000256" key="2">
    <source>
        <dbReference type="ARBA" id="ARBA00023277"/>
    </source>
</evidence>
<keyword evidence="2" id="KW-0119">Carbohydrate metabolism</keyword>
<evidence type="ECO:0000313" key="7">
    <source>
        <dbReference type="EMBL" id="MBL0740427.1"/>
    </source>
</evidence>
<organism evidence="7 8">
    <name type="scientific">Chryseolinea lacunae</name>
    <dbReference type="NCBI Taxonomy" id="2801331"/>
    <lineage>
        <taxon>Bacteria</taxon>
        <taxon>Pseudomonadati</taxon>
        <taxon>Bacteroidota</taxon>
        <taxon>Cytophagia</taxon>
        <taxon>Cytophagales</taxon>
        <taxon>Fulvivirgaceae</taxon>
        <taxon>Chryseolinea</taxon>
    </lineage>
</organism>
<protein>
    <submittedName>
        <fullName evidence="7">Glycoside hydrolase family 9 protein</fullName>
    </submittedName>
</protein>
<dbReference type="SUPFAM" id="SSF81296">
    <property type="entry name" value="E set domains"/>
    <property type="match status" value="1"/>
</dbReference>
<keyword evidence="3" id="KW-0624">Polysaccharide degradation</keyword>
<evidence type="ECO:0000259" key="6">
    <source>
        <dbReference type="Pfam" id="PF02927"/>
    </source>
</evidence>
<dbReference type="InterPro" id="IPR012341">
    <property type="entry name" value="6hp_glycosidase-like_sf"/>
</dbReference>
<sequence length="968" mass="108569">MKLRLSLLLLLGTLCLAAFQFIREPLTANLKDSATYRWLNKPVLESRVLDDMETLTHWHAFTTAGGEVVDARKVIKIVDDSEAVATMALDADRKHDGKQSLRMVTPTRLQGPAPKSGRGWGRSGVRRHFADEDWSSFNRISIWIYPDLPGFYTTALDFRLYNDGVEKLPALFGQEGETSLILRNHEWNHVVWEIGNVARDKITSFEMSYGLSGNTPDEADTIQFHFDQLELERVEPDKIEGWDVWPGRISFSHTGYQTGAAKRAIASNMTAKDFRLIDQHTGETVLTKPITQMRSHIGQFQVMDFSEVRTPGDYIVAAGGVSTQPFRIEADVYERTLWKALNFFYAERCGTEIPGVHGACHRDWTCVHGDKRMNINGGWHDAGDLTQGLENTGEIAYGLFTLAEKLKTQNNNPALFERVLEEALWGLDWVTKTSFGDGYRNGGSISSRRTNNILGDFDDIAATARNSPMTNFQAAAVEAIAFRVMKDTDDRLAKYALKMAEADWTFAVQGMASIKPSTEIWRGSFDSDNVQHELASQAILASVDLWKATGNKKYADKAIELSRFIVDSQQRSRTDWDVPMTGFFYTNTTKERIMHYCHRGREQGPTLALSALCEAFPNDANWMKWYSAVTLYSEYLKNLATYTEPYGVMPASVYTDQEYINVPESRKESFRKQVLNGVPLGKGHYLRLFPVWMDYRGHFGTILPQAQALASAAHLRGDLSSAQLSTQQLEWIIGKNPFSQSTMWGEGYDFPPIYTPSSGDMVGGLPVGIQSRAEADAPYWPVQNTWTYKEIWVHPVARWVWLLKDLAGPALVQGQADGEVTFVEARSKQKTTLSPDATGHFRTTLPEGTYEVIQKGRAQKQTLLPGGSYTLDLRTVSTSFDATQTTSARGEVTIRVMAQGSGVHKFSLRTDNLLLSAQEKVVTLKPGAITTLEWKAKTNSTNTPWVAVVVLDGDLLQRREVRGAAWEK</sequence>
<gene>
    <name evidence="7" type="ORF">JI741_04320</name>
</gene>
<dbReference type="Proteomes" id="UP000613030">
    <property type="component" value="Unassembled WGS sequence"/>
</dbReference>
<evidence type="ECO:0000259" key="5">
    <source>
        <dbReference type="Pfam" id="PF00759"/>
    </source>
</evidence>
<keyword evidence="8" id="KW-1185">Reference proteome</keyword>
<proteinExistence type="inferred from homology"/>
<dbReference type="Pfam" id="PF02927">
    <property type="entry name" value="CelD_N"/>
    <property type="match status" value="1"/>
</dbReference>
<dbReference type="GO" id="GO:0016787">
    <property type="term" value="F:hydrolase activity"/>
    <property type="evidence" value="ECO:0007669"/>
    <property type="project" value="UniProtKB-KW"/>
</dbReference>
<name>A0ABS1KMF0_9BACT</name>
<feature type="domain" description="Cellulase Ig-like" evidence="6">
    <location>
        <begin position="248"/>
        <end position="321"/>
    </location>
</feature>
<feature type="signal peptide" evidence="4">
    <location>
        <begin position="1"/>
        <end position="17"/>
    </location>
</feature>
<keyword evidence="7" id="KW-0378">Hydrolase</keyword>